<accession>A0A2G5HAS4</accession>
<evidence type="ECO:0000256" key="1">
    <source>
        <dbReference type="SAM" id="MobiDB-lite"/>
    </source>
</evidence>
<feature type="compositionally biased region" description="Basic and acidic residues" evidence="1">
    <location>
        <begin position="223"/>
        <end position="233"/>
    </location>
</feature>
<feature type="compositionally biased region" description="Basic and acidic residues" evidence="1">
    <location>
        <begin position="65"/>
        <end position="85"/>
    </location>
</feature>
<dbReference type="EMBL" id="LKMD01000108">
    <property type="protein sequence ID" value="PIA89640.1"/>
    <property type="molecule type" value="Genomic_DNA"/>
</dbReference>
<protein>
    <submittedName>
        <fullName evidence="3">Uncharacterized protein</fullName>
    </submittedName>
</protein>
<dbReference type="Proteomes" id="UP000230605">
    <property type="component" value="Chromosome 5"/>
</dbReference>
<dbReference type="OrthoDB" id="5421765at2759"/>
<reference evidence="3 5" key="1">
    <citation type="submission" date="2015-10" db="EMBL/GenBank/DDBJ databases">
        <title>The cercosporin biosynthetic gene cluster was horizontally transferred to several fungal lineages and shown to be expanded in Cercospora beticola based on microsynteny with recipient genomes.</title>
        <authorList>
            <person name="De Jonge R."/>
            <person name="Ebert M.K."/>
            <person name="Suttle J.C."/>
            <person name="Jurick Ii W.M."/>
            <person name="Secor G.A."/>
            <person name="Thomma B.P."/>
            <person name="Van De Peer Y."/>
            <person name="Bolton M.D."/>
        </authorList>
    </citation>
    <scope>NUCLEOTIDE SEQUENCE [LARGE SCALE GENOMIC DNA]</scope>
    <source>
        <strain evidence="3 5">09-40</strain>
    </source>
</reference>
<evidence type="ECO:0000313" key="5">
    <source>
        <dbReference type="Proteomes" id="UP000230605"/>
    </source>
</evidence>
<feature type="region of interest" description="Disordered" evidence="1">
    <location>
        <begin position="65"/>
        <end position="95"/>
    </location>
</feature>
<feature type="region of interest" description="Disordered" evidence="1">
    <location>
        <begin position="216"/>
        <end position="268"/>
    </location>
</feature>
<name>A0A2G5HAS4_CERBT</name>
<dbReference type="Proteomes" id="UP001302367">
    <property type="component" value="Chromosome 5"/>
</dbReference>
<reference evidence="4 6" key="2">
    <citation type="submission" date="2023-09" db="EMBL/GenBank/DDBJ databases">
        <title>Complete-Gapless Cercospora beticola genome.</title>
        <authorList>
            <person name="Wyatt N.A."/>
            <person name="Spanner R.E."/>
            <person name="Bolton M.D."/>
        </authorList>
    </citation>
    <scope>NUCLEOTIDE SEQUENCE [LARGE SCALE GENOMIC DNA]</scope>
    <source>
        <strain evidence="4">Cb09-40</strain>
    </source>
</reference>
<dbReference type="CDD" id="cd12087">
    <property type="entry name" value="TM_EGFR-like"/>
    <property type="match status" value="1"/>
</dbReference>
<sequence length="438" mass="47939">MARVSTGGAVGIAIGCLVAGVLLCGLAFYLYGRRRHLLRKKKSKGASDGDGGILEETIVEKHRGGNFDADRLNDSPTPRTRERSHSHSTSSTSTATIGTIESIDHEVREEFHCLNVAIKGHAELYYNLRPIESPEDFKNIACDTNVVTLNNLLGPNAPINAIATDILLQSPETRHDTIRFLLAWVLFRFIQPDAPLEHTLLPPELVKCAQAMARRASQSATEEAGRRRSESRAGGRSVGARSPSPLKSNPGIGASNRQPAPSVTSDPATASSAMAIADERLGFAKWRSMSGKLFYPIYGTGKIANSTSPTIPTSPDPRVKNIDQLVTALVCLLQPYVAKGYGGARVRDLENVVKSAAGFGYKLFTQKTEWEFAWSTLMSDEVVVFPALVKIGDDRGHKLRQSIVLTWEETVKLDDNVLDVVRKRESDLRTIEEAFEEM</sequence>
<gene>
    <name evidence="3" type="ORF">CB0940_07259</name>
    <name evidence="4" type="ORF">RHO25_007830</name>
</gene>
<keyword evidence="2" id="KW-0472">Membrane</keyword>
<keyword evidence="2" id="KW-1133">Transmembrane helix</keyword>
<proteinExistence type="predicted"/>
<evidence type="ECO:0000256" key="2">
    <source>
        <dbReference type="SAM" id="Phobius"/>
    </source>
</evidence>
<evidence type="ECO:0000313" key="3">
    <source>
        <dbReference type="EMBL" id="PIA89640.1"/>
    </source>
</evidence>
<feature type="compositionally biased region" description="Polar residues" evidence="1">
    <location>
        <begin position="255"/>
        <end position="268"/>
    </location>
</feature>
<dbReference type="AlphaFoldDB" id="A0A2G5HAS4"/>
<evidence type="ECO:0000313" key="4">
    <source>
        <dbReference type="EMBL" id="WPB03193.1"/>
    </source>
</evidence>
<feature type="compositionally biased region" description="Low complexity" evidence="1">
    <location>
        <begin position="234"/>
        <end position="244"/>
    </location>
</feature>
<dbReference type="PROSITE" id="PS51257">
    <property type="entry name" value="PROKAR_LIPOPROTEIN"/>
    <property type="match status" value="1"/>
</dbReference>
<evidence type="ECO:0000313" key="6">
    <source>
        <dbReference type="Proteomes" id="UP001302367"/>
    </source>
</evidence>
<dbReference type="EMBL" id="CP134188">
    <property type="protein sequence ID" value="WPB03193.1"/>
    <property type="molecule type" value="Genomic_DNA"/>
</dbReference>
<feature type="transmembrane region" description="Helical" evidence="2">
    <location>
        <begin position="12"/>
        <end position="32"/>
    </location>
</feature>
<keyword evidence="6" id="KW-1185">Reference proteome</keyword>
<organism evidence="3 5">
    <name type="scientific">Cercospora beticola</name>
    <name type="common">Sugarbeet leaf spot fungus</name>
    <dbReference type="NCBI Taxonomy" id="122368"/>
    <lineage>
        <taxon>Eukaryota</taxon>
        <taxon>Fungi</taxon>
        <taxon>Dikarya</taxon>
        <taxon>Ascomycota</taxon>
        <taxon>Pezizomycotina</taxon>
        <taxon>Dothideomycetes</taxon>
        <taxon>Dothideomycetidae</taxon>
        <taxon>Mycosphaerellales</taxon>
        <taxon>Mycosphaerellaceae</taxon>
        <taxon>Cercospora</taxon>
    </lineage>
</organism>
<keyword evidence="2" id="KW-0812">Transmembrane</keyword>